<evidence type="ECO:0000259" key="11">
    <source>
        <dbReference type="PROSITE" id="PS50103"/>
    </source>
</evidence>
<dbReference type="GO" id="GO:0006397">
    <property type="term" value="P:mRNA processing"/>
    <property type="evidence" value="ECO:0007669"/>
    <property type="project" value="UniProtKB-KW"/>
</dbReference>
<organism evidence="12 13">
    <name type="scientific">Colletotrichum incanum</name>
    <name type="common">Soybean anthracnose fungus</name>
    <dbReference type="NCBI Taxonomy" id="1573173"/>
    <lineage>
        <taxon>Eukaryota</taxon>
        <taxon>Fungi</taxon>
        <taxon>Dikarya</taxon>
        <taxon>Ascomycota</taxon>
        <taxon>Pezizomycotina</taxon>
        <taxon>Sordariomycetes</taxon>
        <taxon>Hypocreomycetidae</taxon>
        <taxon>Glomerellales</taxon>
        <taxon>Glomerellaceae</taxon>
        <taxon>Colletotrichum</taxon>
        <taxon>Colletotrichum spaethianum species complex</taxon>
    </lineage>
</organism>
<dbReference type="InterPro" id="IPR000571">
    <property type="entry name" value="Znf_CCCH"/>
</dbReference>
<feature type="zinc finger region" description="C3H1-type" evidence="9">
    <location>
        <begin position="77"/>
        <end position="106"/>
    </location>
</feature>
<dbReference type="Gene3D" id="6.10.250.3160">
    <property type="match status" value="1"/>
</dbReference>
<dbReference type="PROSITE" id="PS50103">
    <property type="entry name" value="ZF_C3H1"/>
    <property type="match status" value="1"/>
</dbReference>
<evidence type="ECO:0000313" key="12">
    <source>
        <dbReference type="EMBL" id="KZL82776.1"/>
    </source>
</evidence>
<evidence type="ECO:0000256" key="10">
    <source>
        <dbReference type="SAM" id="MobiDB-lite"/>
    </source>
</evidence>
<comment type="subunit">
    <text evidence="8">Homodimer. Forms a heterotrimer with a catalytic subunit PAN2 to form the poly(A)-nuclease (PAN) deadenylation complex. Interacts (via PAM-2 motif) with poly(A)-binding protein PAB1 (via PABC domain), conferring substrate specificity of the enzyme complex.</text>
</comment>
<keyword evidence="9" id="KW-0862">Zinc</keyword>
<dbReference type="Gene3D" id="1.20.5.5160">
    <property type="match status" value="1"/>
</dbReference>
<comment type="function">
    <text evidence="8">Regulatory subunit of the poly(A)-nuclease (PAN) deadenylation complex, one of two cytoplasmic mRNA deadenylases involved in mRNA turnover. PAN specifically shortens poly(A) tails of RNA and the activity is stimulated by poly(A)-binding protein PAB1. PAN deadenylation is followed by rapid degradation of the shortened mRNA tails by the CCR4-NOT complex. Deadenylated mRNAs are then degraded by two alternative mechanisms, namely exosome-mediated 3'-5' exonucleolytic degradation, or deadenlyation-dependent mRNA decaping and subsequent 5'-3' exonucleolytic degradation by XRN1. May also be involved in post-transcriptional maturation of mRNA poly(A) tails. PAN3 acts as a positive regulator for PAN activity, recruiting the catalytic subunit PAN2 to mRNA via its interaction with RNA and with PAB1.</text>
</comment>
<proteinExistence type="inferred from homology"/>
<keyword evidence="7 8" id="KW-0175">Coiled coil</keyword>
<keyword evidence="2 8" id="KW-0963">Cytoplasm</keyword>
<feature type="region of interest" description="Disordered" evidence="10">
    <location>
        <begin position="131"/>
        <end position="159"/>
    </location>
</feature>
<name>A0A167CM89_COLIC</name>
<comment type="domain">
    <text evidence="8">The N-terminal zinc finger binds to poly(A) RNA.</text>
</comment>
<dbReference type="GO" id="GO:0008143">
    <property type="term" value="F:poly(A) binding"/>
    <property type="evidence" value="ECO:0007669"/>
    <property type="project" value="TreeGrafter"/>
</dbReference>
<dbReference type="InterPro" id="IPR041332">
    <property type="entry name" value="Pan3_CK"/>
</dbReference>
<evidence type="ECO:0000256" key="5">
    <source>
        <dbReference type="ARBA" id="ARBA00022771"/>
    </source>
</evidence>
<sequence length="728" mass="80521">MTETPTPPKVFEPWEMSARIKAANLFFTEPIDHGDLAIPPVRPSSTSWVAKAQNPRRVDAPIHPPDHFAMTPWLTYQNKETLCRNVLIYGHCRYENTGCAFNHDQNRSNSVQNSPGGQGNQSDFARKALNVDSPSFTPAGLPSAASPSANALGGPSKKSTFSSQAASAAVFTPRGAGSATPAAAQDGETSSTVFNPATFREFTPSNFELSTGITANGTASDTGLSFDPFTMPNVGQALPATPFNPYADDPTGLAGSSAAYFQHQNAYTAPLQPLQYHLYAPVGPYRDDLLPFQRQIHDFFLPEKLREEMQRKSEALQQVMPNSTLPPLDNYYSLVPLDTSHRKSSSVFGYTTWVYKATSSKSGKTYCLRRLEGFRLTNEQAIRSVKEWRRLNNGSVVTIHDAFTTRAFGDSSLFFVQDYHPLSKTLAEVHFAQPNTTHGTRFNAKNPIAESVLWGYVSQIANALKAIHTLNLAARCLDMSKIIVTDKNRIRLSACSILDVVHFEARRPVQELQQEDLIQFGKLILSLATNTPPNQLTNLKGSMEQISRVYSKELTDTVLWLLTPAPAGATPKGIEEFIRGIAVHMVATLDASLHEADTMKSELFRELENGRLVRLMAKLGVVNERQEFDGDRAWSENGERYMLKLFRDYVFHQVDANGNPVVDMGHIIRCLNRLDAGSDDRICLTSRDEQTSFVVSYKDLKKQLGNAFGELLKAGKQSTARGFQGSSH</sequence>
<evidence type="ECO:0000256" key="6">
    <source>
        <dbReference type="ARBA" id="ARBA00022840"/>
    </source>
</evidence>
<dbReference type="GO" id="GO:0000289">
    <property type="term" value="P:nuclear-transcribed mRNA poly(A) tail shortening"/>
    <property type="evidence" value="ECO:0007669"/>
    <property type="project" value="UniProtKB-UniRule"/>
</dbReference>
<evidence type="ECO:0000256" key="4">
    <source>
        <dbReference type="ARBA" id="ARBA00022741"/>
    </source>
</evidence>
<keyword evidence="13" id="KW-1185">Reference proteome</keyword>
<evidence type="ECO:0000256" key="3">
    <source>
        <dbReference type="ARBA" id="ARBA00022664"/>
    </source>
</evidence>
<dbReference type="Pfam" id="PF25586">
    <property type="entry name" value="zf-CCCH_PAN3"/>
    <property type="match status" value="1"/>
</dbReference>
<dbReference type="InterPro" id="IPR011009">
    <property type="entry name" value="Kinase-like_dom_sf"/>
</dbReference>
<feature type="compositionally biased region" description="Low complexity" evidence="10">
    <location>
        <begin position="138"/>
        <end position="156"/>
    </location>
</feature>
<accession>A0A167CM89</accession>
<feature type="binding site" evidence="8">
    <location>
        <position position="369"/>
    </location>
    <ligand>
        <name>ATP</name>
        <dbReference type="ChEBI" id="CHEBI:30616"/>
    </ligand>
</feature>
<comment type="caution">
    <text evidence="12">The sequence shown here is derived from an EMBL/GenBank/DDBJ whole genome shotgun (WGS) entry which is preliminary data.</text>
</comment>
<comment type="caution">
    <text evidence="8">Lacks conserved residue(s) required for the propagation of feature annotation.</text>
</comment>
<evidence type="ECO:0000256" key="7">
    <source>
        <dbReference type="ARBA" id="ARBA00023054"/>
    </source>
</evidence>
<dbReference type="Pfam" id="PF18101">
    <property type="entry name" value="Pan3_CK"/>
    <property type="match status" value="1"/>
</dbReference>
<keyword evidence="3 8" id="KW-0507">mRNA processing</keyword>
<keyword evidence="9" id="KW-0479">Metal-binding</keyword>
<comment type="domain">
    <text evidence="8">The pseudokinase domain, the coiled-coil (CC), and C-terminal knob domain (CK) form a structural unit (PKC) that forms an extensive high-affinity interaction surface for PAN2.</text>
</comment>
<dbReference type="Proteomes" id="UP000076584">
    <property type="component" value="Unassembled WGS sequence"/>
</dbReference>
<dbReference type="EMBL" id="LFIW01001325">
    <property type="protein sequence ID" value="KZL82776.1"/>
    <property type="molecule type" value="Genomic_DNA"/>
</dbReference>
<feature type="region of interest" description="Knob domain" evidence="8">
    <location>
        <begin position="622"/>
        <end position="728"/>
    </location>
</feature>
<dbReference type="InterPro" id="IPR030844">
    <property type="entry name" value="PAN3"/>
</dbReference>
<evidence type="ECO:0000256" key="2">
    <source>
        <dbReference type="ARBA" id="ARBA00022490"/>
    </source>
</evidence>
<evidence type="ECO:0000256" key="1">
    <source>
        <dbReference type="ARBA" id="ARBA00004496"/>
    </source>
</evidence>
<feature type="binding site" evidence="8">
    <location>
        <begin position="480"/>
        <end position="481"/>
    </location>
    <ligand>
        <name>ATP</name>
        <dbReference type="ChEBI" id="CHEBI:30616"/>
    </ligand>
</feature>
<dbReference type="PANTHER" id="PTHR12272:SF11">
    <property type="entry name" value="PAN2-PAN3 DEADENYLATION COMPLEX SUBUNIT PAN3"/>
    <property type="match status" value="1"/>
</dbReference>
<dbReference type="GO" id="GO:0005524">
    <property type="term" value="F:ATP binding"/>
    <property type="evidence" value="ECO:0007669"/>
    <property type="project" value="UniProtKB-UniRule"/>
</dbReference>
<evidence type="ECO:0000256" key="9">
    <source>
        <dbReference type="PROSITE-ProRule" id="PRU00723"/>
    </source>
</evidence>
<dbReference type="PANTHER" id="PTHR12272">
    <property type="entry name" value="DEADENYLATION COMPLEX SUBUNIT PAN3"/>
    <property type="match status" value="1"/>
</dbReference>
<feature type="domain" description="C3H1-type" evidence="11">
    <location>
        <begin position="77"/>
        <end position="106"/>
    </location>
</feature>
<evidence type="ECO:0000256" key="8">
    <source>
        <dbReference type="HAMAP-Rule" id="MF_03181"/>
    </source>
</evidence>
<feature type="coiled-coil region" evidence="8">
    <location>
        <begin position="583"/>
        <end position="621"/>
    </location>
</feature>
<keyword evidence="5 9" id="KW-0863">Zinc-finger</keyword>
<keyword evidence="6 8" id="KW-0067">ATP-binding</keyword>
<feature type="binding site" evidence="8">
    <location>
        <begin position="418"/>
        <end position="425"/>
    </location>
    <ligand>
        <name>ATP</name>
        <dbReference type="ChEBI" id="CHEBI:30616"/>
    </ligand>
</feature>
<comment type="domain">
    <text evidence="8">Contains a pseudokinase domain. The protein kinase domain is predicted to be catalytically inactive because some of the residues important for catalytic activity are substituted and it lacks the equivalent of the binding site for a peptide substrate. However, it has retained an ATP-binding site and ATP-binding is required for mRNA degradation, stimulating the activity of the PAN2 nuclease in vitro. The nucleotide-binding site is juxtaposed to the RNase active site of PAN2 in the complex and may actually bind nucleosides of a poly(A) RNA rather than ATP, feeding the poly(A)-tail to the active site of the deadenylase and thus increasing the efficiency with which this distributive enzyme degrades oligo(A) RNAs.</text>
</comment>
<gene>
    <name evidence="8" type="primary">PAN3</name>
    <name evidence="12" type="ORF">CI238_11543</name>
</gene>
<dbReference type="GO" id="GO:0008270">
    <property type="term" value="F:zinc ion binding"/>
    <property type="evidence" value="ECO:0007669"/>
    <property type="project" value="UniProtKB-KW"/>
</dbReference>
<dbReference type="Gene3D" id="1.10.510.10">
    <property type="entry name" value="Transferase(Phosphotransferase) domain 1"/>
    <property type="match status" value="1"/>
</dbReference>
<dbReference type="STRING" id="1573173.A0A167CM89"/>
<dbReference type="HAMAP" id="MF_03181">
    <property type="entry name" value="PAN3"/>
    <property type="match status" value="1"/>
</dbReference>
<dbReference type="Gene3D" id="1.10.287.3700">
    <property type="match status" value="1"/>
</dbReference>
<dbReference type="GO" id="GO:0031251">
    <property type="term" value="C:PAN complex"/>
    <property type="evidence" value="ECO:0007669"/>
    <property type="project" value="UniProtKB-UniRule"/>
</dbReference>
<dbReference type="FunFam" id="1.10.287.3700:FF:000001">
    <property type="entry name" value="PAN2-PAN3 deadenylation complex subunit PAN3"/>
    <property type="match status" value="1"/>
</dbReference>
<dbReference type="GO" id="GO:0000932">
    <property type="term" value="C:P-body"/>
    <property type="evidence" value="ECO:0007669"/>
    <property type="project" value="TreeGrafter"/>
</dbReference>
<keyword evidence="4 8" id="KW-0547">Nucleotide-binding</keyword>
<evidence type="ECO:0000313" key="13">
    <source>
        <dbReference type="Proteomes" id="UP000076584"/>
    </source>
</evidence>
<comment type="subcellular location">
    <subcellularLocation>
        <location evidence="1 8">Cytoplasm</location>
    </subcellularLocation>
</comment>
<dbReference type="AlphaFoldDB" id="A0A167CM89"/>
<comment type="similarity">
    <text evidence="8">Belongs to the protein kinase superfamily. PAN3 family.</text>
</comment>
<protein>
    <recommendedName>
        <fullName evidence="8">PAN2-PAN3 deadenylation complex subunit PAN3</fullName>
    </recommendedName>
    <alternativeName>
        <fullName evidence="8">PAB1P-dependent poly(A)-specific ribonuclease</fullName>
    </alternativeName>
    <alternativeName>
        <fullName evidence="8">Poly(A)-nuclease deadenylation complex subunit 3</fullName>
        <shortName evidence="8">PAN deadenylation complex subunit 3</shortName>
    </alternativeName>
</protein>
<reference evidence="12 13" key="1">
    <citation type="submission" date="2015-06" db="EMBL/GenBank/DDBJ databases">
        <title>Survival trade-offs in plant roots during colonization by closely related pathogenic and mutualistic fungi.</title>
        <authorList>
            <person name="Hacquard S."/>
            <person name="Kracher B."/>
            <person name="Hiruma K."/>
            <person name="Weinman A."/>
            <person name="Muench P."/>
            <person name="Garrido Oter R."/>
            <person name="Ver Loren van Themaat E."/>
            <person name="Dallerey J.-F."/>
            <person name="Damm U."/>
            <person name="Henrissat B."/>
            <person name="Lespinet O."/>
            <person name="Thon M."/>
            <person name="Kemen E."/>
            <person name="McHardy A.C."/>
            <person name="Schulze-Lefert P."/>
            <person name="O'Connell R.J."/>
        </authorList>
    </citation>
    <scope>NUCLEOTIDE SEQUENCE [LARGE SCALE GENOMIC DNA]</scope>
    <source>
        <strain evidence="12 13">MAFF 238704</strain>
    </source>
</reference>
<dbReference type="SUPFAM" id="SSF56112">
    <property type="entry name" value="Protein kinase-like (PK-like)"/>
    <property type="match status" value="1"/>
</dbReference>